<accession>A0AAW5R767</accession>
<dbReference type="AlphaFoldDB" id="A0AAW5R767"/>
<evidence type="ECO:0000313" key="3">
    <source>
        <dbReference type="Proteomes" id="UP001320898"/>
    </source>
</evidence>
<dbReference type="InterPro" id="IPR028154">
    <property type="entry name" value="AMP-dep_Lig_C"/>
</dbReference>
<dbReference type="SUPFAM" id="SSF56801">
    <property type="entry name" value="Acetyl-CoA synthetase-like"/>
    <property type="match status" value="1"/>
</dbReference>
<reference evidence="2 3" key="1">
    <citation type="submission" date="2022-04" db="EMBL/GenBank/DDBJ databases">
        <authorList>
            <person name="Ye Y.-Q."/>
            <person name="Du Z.-J."/>
        </authorList>
    </citation>
    <scope>NUCLEOTIDE SEQUENCE [LARGE SCALE GENOMIC DNA]</scope>
    <source>
        <strain evidence="2 3">A6E488</strain>
    </source>
</reference>
<dbReference type="InterPro" id="IPR042099">
    <property type="entry name" value="ANL_N_sf"/>
</dbReference>
<dbReference type="Pfam" id="PF14535">
    <property type="entry name" value="AMP-binding_C_2"/>
    <property type="match status" value="1"/>
</dbReference>
<dbReference type="PANTHER" id="PTHR43845">
    <property type="entry name" value="BLR5969 PROTEIN"/>
    <property type="match status" value="1"/>
</dbReference>
<dbReference type="PANTHER" id="PTHR43845:SF1">
    <property type="entry name" value="BLR5969 PROTEIN"/>
    <property type="match status" value="1"/>
</dbReference>
<keyword evidence="3" id="KW-1185">Reference proteome</keyword>
<dbReference type="EMBL" id="JALIDZ010000011">
    <property type="protein sequence ID" value="MCT8974330.1"/>
    <property type="molecule type" value="Genomic_DNA"/>
</dbReference>
<evidence type="ECO:0000313" key="2">
    <source>
        <dbReference type="EMBL" id="MCT8974330.1"/>
    </source>
</evidence>
<feature type="domain" description="AMP-dependent ligase C-terminal" evidence="1">
    <location>
        <begin position="358"/>
        <end position="438"/>
    </location>
</feature>
<dbReference type="Gene3D" id="3.30.300.30">
    <property type="match status" value="1"/>
</dbReference>
<evidence type="ECO:0000259" key="1">
    <source>
        <dbReference type="Pfam" id="PF14535"/>
    </source>
</evidence>
<name>A0AAW5R767_9HYPH</name>
<dbReference type="Gene3D" id="3.40.50.12780">
    <property type="entry name" value="N-terminal domain of ligase-like"/>
    <property type="match status" value="1"/>
</dbReference>
<comment type="caution">
    <text evidence="2">The sequence shown here is derived from an EMBL/GenBank/DDBJ whole genome shotgun (WGS) entry which is preliminary data.</text>
</comment>
<dbReference type="InterPro" id="IPR045851">
    <property type="entry name" value="AMP-bd_C_sf"/>
</dbReference>
<dbReference type="Proteomes" id="UP001320898">
    <property type="component" value="Unassembled WGS sequence"/>
</dbReference>
<organism evidence="2 3">
    <name type="scientific">Microbaculum marinisediminis</name>
    <dbReference type="NCBI Taxonomy" id="2931392"/>
    <lineage>
        <taxon>Bacteria</taxon>
        <taxon>Pseudomonadati</taxon>
        <taxon>Pseudomonadota</taxon>
        <taxon>Alphaproteobacteria</taxon>
        <taxon>Hyphomicrobiales</taxon>
        <taxon>Tepidamorphaceae</taxon>
        <taxon>Microbaculum</taxon>
    </lineage>
</organism>
<sequence length="460" mass="49514">MRFRKPMAFANIVSATFSGIETAPEVAVRALQESRLQSQLSYLEARSDFYRRRFREAGIAFSDLCSIADLERVPFTTKQDLRDSLARVRPFGEHLAAPIEEVVQVQASSGTTGSPSYVGLTENDVLAWQEVTARALFACGMRPGDLVLHGFSISKGFVGGIPMFQAVQYLGAKDIPVGADGGVDRLLIAARDLRPRCIIGTPNFLLFLADVAKDIIGMEAADLGVERLIVGGEPGGGIAAVREALEARWNATCCELLGGTDLGCTYWAEGDTQQGMHMVGPDHILAELIDPATGKTIPFEEGGEGELVYTALGREASPVLRFRSGDHVVVKAMATADGRTGPAIRCVGRTDDMLIVRGVNLFPSSVQDLLAGIPESNGVIRIVADFEGHSTQSNLKVLVERAEGRPGTLDHEIKAIAEERIRNALSVKADVRVVPANFFEKPGVAKVSLTLREMPDLTTP</sequence>
<gene>
    <name evidence="2" type="ORF">MUB46_20885</name>
</gene>
<dbReference type="RefSeq" id="WP_261617914.1">
    <property type="nucleotide sequence ID" value="NZ_JALIDZ010000011.1"/>
</dbReference>
<proteinExistence type="predicted"/>
<protein>
    <recommendedName>
        <fullName evidence="1">AMP-dependent ligase C-terminal domain-containing protein</fullName>
    </recommendedName>
</protein>